<keyword evidence="2" id="KW-1185">Reference proteome</keyword>
<dbReference type="InterPro" id="IPR024265">
    <property type="entry name" value="DUF3788"/>
</dbReference>
<dbReference type="Proteomes" id="UP000544222">
    <property type="component" value="Unassembled WGS sequence"/>
</dbReference>
<name>A0A7W5DQN5_9PORP</name>
<comment type="caution">
    <text evidence="1">The sequence shown here is derived from an EMBL/GenBank/DDBJ whole genome shotgun (WGS) entry which is preliminary data.</text>
</comment>
<dbReference type="RefSeq" id="WP_183413076.1">
    <property type="nucleotide sequence ID" value="NZ_JACHYB010000001.1"/>
</dbReference>
<reference evidence="1 2" key="1">
    <citation type="submission" date="2020-08" db="EMBL/GenBank/DDBJ databases">
        <title>Genomic Encyclopedia of Type Strains, Phase IV (KMG-IV): sequencing the most valuable type-strain genomes for metagenomic binning, comparative biology and taxonomic classification.</title>
        <authorList>
            <person name="Goeker M."/>
        </authorList>
    </citation>
    <scope>NUCLEOTIDE SEQUENCE [LARGE SCALE GENOMIC DNA]</scope>
    <source>
        <strain evidence="1 2">DSM 27471</strain>
    </source>
</reference>
<dbReference type="EMBL" id="JACHYB010000001">
    <property type="protein sequence ID" value="MBB3187297.1"/>
    <property type="molecule type" value="Genomic_DNA"/>
</dbReference>
<protein>
    <recommendedName>
        <fullName evidence="3">DUF3788 domain-containing protein</fullName>
    </recommendedName>
</protein>
<gene>
    <name evidence="1" type="ORF">FHX64_001460</name>
</gene>
<accession>A0A7W5DQN5</accession>
<dbReference type="Pfam" id="PF12663">
    <property type="entry name" value="DUF3788"/>
    <property type="match status" value="1"/>
</dbReference>
<dbReference type="AlphaFoldDB" id="A0A7W5DQN5"/>
<proteinExistence type="predicted"/>
<organism evidence="1 2">
    <name type="scientific">Microbacter margulisiae</name>
    <dbReference type="NCBI Taxonomy" id="1350067"/>
    <lineage>
        <taxon>Bacteria</taxon>
        <taxon>Pseudomonadati</taxon>
        <taxon>Bacteroidota</taxon>
        <taxon>Bacteroidia</taxon>
        <taxon>Bacteroidales</taxon>
        <taxon>Porphyromonadaceae</taxon>
        <taxon>Microbacter</taxon>
    </lineage>
</organism>
<evidence type="ECO:0000313" key="1">
    <source>
        <dbReference type="EMBL" id="MBB3187297.1"/>
    </source>
</evidence>
<sequence length="139" mass="16224">MSKGFFVDKNVKPDDTDLKDVLGEVGSQWNFLLHHLTTNLYLKGDFKFYGVNYGWALRFTKNGKSIIALYPDKNRFTVQIILNGHQVEYALMQDISKQTSNLIRDTELIHEGKWIYLSVNKSTDLRDIEKLIDIRLRVE</sequence>
<evidence type="ECO:0008006" key="3">
    <source>
        <dbReference type="Google" id="ProtNLM"/>
    </source>
</evidence>
<evidence type="ECO:0000313" key="2">
    <source>
        <dbReference type="Proteomes" id="UP000544222"/>
    </source>
</evidence>